<evidence type="ECO:0000256" key="3">
    <source>
        <dbReference type="ARBA" id="ARBA00022801"/>
    </source>
</evidence>
<protein>
    <recommendedName>
        <fullName evidence="2">protein-tyrosine-phosphatase</fullName>
        <ecNumber evidence="2">3.1.3.48</ecNumber>
    </recommendedName>
</protein>
<reference evidence="5 6" key="1">
    <citation type="submission" date="2020-08" db="EMBL/GenBank/DDBJ databases">
        <title>Genomic Encyclopedia of Type Strains, Phase IV (KMG-IV): sequencing the most valuable type-strain genomes for metagenomic binning, comparative biology and taxonomic classification.</title>
        <authorList>
            <person name="Goeker M."/>
        </authorList>
    </citation>
    <scope>NUCLEOTIDE SEQUENCE [LARGE SCALE GENOMIC DNA]</scope>
    <source>
        <strain evidence="5 6">DSM 103570</strain>
    </source>
</reference>
<dbReference type="Gene3D" id="3.20.20.140">
    <property type="entry name" value="Metal-dependent hydrolases"/>
    <property type="match status" value="1"/>
</dbReference>
<name>A0A7W6MRA6_9HYPH</name>
<accession>A0A7W6MRA6</accession>
<dbReference type="Pfam" id="PF19567">
    <property type="entry name" value="CpsB_CapC"/>
    <property type="match status" value="1"/>
</dbReference>
<evidence type="ECO:0000313" key="6">
    <source>
        <dbReference type="Proteomes" id="UP000588647"/>
    </source>
</evidence>
<proteinExistence type="inferred from homology"/>
<gene>
    <name evidence="5" type="ORF">GGR03_003930</name>
</gene>
<comment type="caution">
    <text evidence="5">The sequence shown here is derived from an EMBL/GenBank/DDBJ whole genome shotgun (WGS) entry which is preliminary data.</text>
</comment>
<comment type="similarity">
    <text evidence="1">Belongs to the metallo-dependent hydrolases superfamily. CpsB/CapC family.</text>
</comment>
<keyword evidence="3 5" id="KW-0378">Hydrolase</keyword>
<dbReference type="PANTHER" id="PTHR39181">
    <property type="entry name" value="TYROSINE-PROTEIN PHOSPHATASE YWQE"/>
    <property type="match status" value="1"/>
</dbReference>
<dbReference type="EC" id="3.1.3.48" evidence="2"/>
<dbReference type="InterPro" id="IPR016195">
    <property type="entry name" value="Pol/histidinol_Pase-like"/>
</dbReference>
<dbReference type="AlphaFoldDB" id="A0A7W6MRA6"/>
<comment type="catalytic activity">
    <reaction evidence="4">
        <text>O-phospho-L-tyrosyl-[protein] + H2O = L-tyrosyl-[protein] + phosphate</text>
        <dbReference type="Rhea" id="RHEA:10684"/>
        <dbReference type="Rhea" id="RHEA-COMP:10136"/>
        <dbReference type="Rhea" id="RHEA-COMP:20101"/>
        <dbReference type="ChEBI" id="CHEBI:15377"/>
        <dbReference type="ChEBI" id="CHEBI:43474"/>
        <dbReference type="ChEBI" id="CHEBI:46858"/>
        <dbReference type="ChEBI" id="CHEBI:61978"/>
        <dbReference type="EC" id="3.1.3.48"/>
    </reaction>
</comment>
<dbReference type="PANTHER" id="PTHR39181:SF1">
    <property type="entry name" value="TYROSINE-PROTEIN PHOSPHATASE YWQE"/>
    <property type="match status" value="1"/>
</dbReference>
<dbReference type="PIRSF" id="PIRSF016557">
    <property type="entry name" value="Caps_synth_CpsB"/>
    <property type="match status" value="1"/>
</dbReference>
<dbReference type="GO" id="GO:0004725">
    <property type="term" value="F:protein tyrosine phosphatase activity"/>
    <property type="evidence" value="ECO:0007669"/>
    <property type="project" value="UniProtKB-EC"/>
</dbReference>
<dbReference type="Proteomes" id="UP000588647">
    <property type="component" value="Unassembled WGS sequence"/>
</dbReference>
<dbReference type="GO" id="GO:0030145">
    <property type="term" value="F:manganese ion binding"/>
    <property type="evidence" value="ECO:0007669"/>
    <property type="project" value="InterPro"/>
</dbReference>
<dbReference type="InterPro" id="IPR016667">
    <property type="entry name" value="Caps_polysacc_synth_CpsB/CapC"/>
</dbReference>
<keyword evidence="6" id="KW-1185">Reference proteome</keyword>
<dbReference type="EMBL" id="JACIEM010000005">
    <property type="protein sequence ID" value="MBB4004835.1"/>
    <property type="molecule type" value="Genomic_DNA"/>
</dbReference>
<dbReference type="RefSeq" id="WP_183210403.1">
    <property type="nucleotide sequence ID" value="NZ_JAAAMM010000005.1"/>
</dbReference>
<evidence type="ECO:0000256" key="4">
    <source>
        <dbReference type="ARBA" id="ARBA00051722"/>
    </source>
</evidence>
<sequence>MIDLHSHILSGVDDGAETLAMSIAMARLAVDDGVTVMACTPHIVPGLYMNHPREIARRVAELSAVLEDEQIPLRLIVGADVHIAPGLLDQLSGNAPPTLNRSRYFLLEPSLDVLPPRFVEFCGGLIAAGFVPIITHPERLAWVAGHYGVIRELAESGILMQLTAGSLTGDFGRSARVLAERMLDEGFCDIIASDAHGVASRRPGLSKARAIVAERLGEQEAENVVLVRPRVILENGVVERPSRFGGARDVAWQAAGHGGDAPFRSLVKRMTGA</sequence>
<evidence type="ECO:0000313" key="5">
    <source>
        <dbReference type="EMBL" id="MBB4004835.1"/>
    </source>
</evidence>
<dbReference type="SUPFAM" id="SSF89550">
    <property type="entry name" value="PHP domain-like"/>
    <property type="match status" value="1"/>
</dbReference>
<organism evidence="5 6">
    <name type="scientific">Aurantimonas endophytica</name>
    <dbReference type="NCBI Taxonomy" id="1522175"/>
    <lineage>
        <taxon>Bacteria</taxon>
        <taxon>Pseudomonadati</taxon>
        <taxon>Pseudomonadota</taxon>
        <taxon>Alphaproteobacteria</taxon>
        <taxon>Hyphomicrobiales</taxon>
        <taxon>Aurantimonadaceae</taxon>
        <taxon>Aurantimonas</taxon>
    </lineage>
</organism>
<evidence type="ECO:0000256" key="1">
    <source>
        <dbReference type="ARBA" id="ARBA00005750"/>
    </source>
</evidence>
<evidence type="ECO:0000256" key="2">
    <source>
        <dbReference type="ARBA" id="ARBA00013064"/>
    </source>
</evidence>